<reference evidence="2" key="1">
    <citation type="submission" date="2017-02" db="UniProtKB">
        <authorList>
            <consortium name="WormBaseParasite"/>
        </authorList>
    </citation>
    <scope>IDENTIFICATION</scope>
</reference>
<organism evidence="1 2">
    <name type="scientific">Strongyloides papillosus</name>
    <name type="common">Intestinal threadworm</name>
    <dbReference type="NCBI Taxonomy" id="174720"/>
    <lineage>
        <taxon>Eukaryota</taxon>
        <taxon>Metazoa</taxon>
        <taxon>Ecdysozoa</taxon>
        <taxon>Nematoda</taxon>
        <taxon>Chromadorea</taxon>
        <taxon>Rhabditida</taxon>
        <taxon>Tylenchina</taxon>
        <taxon>Panagrolaimomorpha</taxon>
        <taxon>Strongyloidoidea</taxon>
        <taxon>Strongyloididae</taxon>
        <taxon>Strongyloides</taxon>
    </lineage>
</organism>
<protein>
    <submittedName>
        <fullName evidence="2">Uncharacterized protein</fullName>
    </submittedName>
</protein>
<accession>A0A0N5B423</accession>
<evidence type="ECO:0000313" key="1">
    <source>
        <dbReference type="Proteomes" id="UP000046392"/>
    </source>
</evidence>
<sequence>MNLYDGIPCEAQITYDHPLECAIKYLFGEFNDYTNKKFKLDLNFNERKIDTGIRKIHNLENTNSTYLCYFQTCIVFSSSDLMDILQKFIAINLIFSKTLIDISLKPLFQFILVMAGFEKYATKCRDKLLEYMEDLKEFCEKIIEEKLA</sequence>
<keyword evidence="1" id="KW-1185">Reference proteome</keyword>
<dbReference type="AlphaFoldDB" id="A0A0N5B423"/>
<name>A0A0N5B423_STREA</name>
<evidence type="ECO:0000313" key="2">
    <source>
        <dbReference type="WBParaSite" id="SPAL_0000082600.1"/>
    </source>
</evidence>
<dbReference type="WBParaSite" id="SPAL_0000082600.1">
    <property type="protein sequence ID" value="SPAL_0000082600.1"/>
    <property type="gene ID" value="SPAL_0000082600"/>
</dbReference>
<proteinExistence type="predicted"/>
<dbReference type="Proteomes" id="UP000046392">
    <property type="component" value="Unplaced"/>
</dbReference>